<protein>
    <recommendedName>
        <fullName evidence="1">glutathione transferase</fullName>
        <ecNumber evidence="1">2.5.1.18</ecNumber>
    </recommendedName>
</protein>
<dbReference type="Pfam" id="PF00043">
    <property type="entry name" value="GST_C"/>
    <property type="match status" value="1"/>
</dbReference>
<evidence type="ECO:0000313" key="8">
    <source>
        <dbReference type="Proteomes" id="UP000308730"/>
    </source>
</evidence>
<comment type="similarity">
    <text evidence="4">Belongs to the GST superfamily.</text>
</comment>
<feature type="domain" description="GST N-terminal" evidence="5">
    <location>
        <begin position="1"/>
        <end position="82"/>
    </location>
</feature>
<dbReference type="Gene3D" id="1.20.1050.10">
    <property type="match status" value="1"/>
</dbReference>
<reference evidence="7 8" key="1">
    <citation type="submission" date="2019-02" db="EMBL/GenBank/DDBJ databases">
        <title>Genome sequencing of the rare red list fungi Antrodiella citrinella (Flaviporus citrinellus).</title>
        <authorList>
            <person name="Buettner E."/>
            <person name="Kellner H."/>
        </authorList>
    </citation>
    <scope>NUCLEOTIDE SEQUENCE [LARGE SCALE GENOMIC DNA]</scope>
    <source>
        <strain evidence="7 8">DSM 108506</strain>
    </source>
</reference>
<keyword evidence="8" id="KW-1185">Reference proteome</keyword>
<dbReference type="InterPro" id="IPR004046">
    <property type="entry name" value="GST_C"/>
</dbReference>
<dbReference type="SFLD" id="SFLDG00358">
    <property type="entry name" value="Main_(cytGST)"/>
    <property type="match status" value="1"/>
</dbReference>
<evidence type="ECO:0000256" key="1">
    <source>
        <dbReference type="ARBA" id="ARBA00012452"/>
    </source>
</evidence>
<comment type="caution">
    <text evidence="7">The sequence shown here is derived from an EMBL/GenBank/DDBJ whole genome shotgun (WGS) entry which is preliminary data.</text>
</comment>
<evidence type="ECO:0000256" key="2">
    <source>
        <dbReference type="ARBA" id="ARBA00022679"/>
    </source>
</evidence>
<dbReference type="PROSITE" id="PS50404">
    <property type="entry name" value="GST_NTER"/>
    <property type="match status" value="1"/>
</dbReference>
<dbReference type="Proteomes" id="UP000308730">
    <property type="component" value="Unassembled WGS sequence"/>
</dbReference>
<dbReference type="Gene3D" id="3.40.30.10">
    <property type="entry name" value="Glutaredoxin"/>
    <property type="match status" value="1"/>
</dbReference>
<dbReference type="EMBL" id="SGPM01000019">
    <property type="protein sequence ID" value="THH32572.1"/>
    <property type="molecule type" value="Genomic_DNA"/>
</dbReference>
<dbReference type="PROSITE" id="PS50405">
    <property type="entry name" value="GST_CTER"/>
    <property type="match status" value="1"/>
</dbReference>
<dbReference type="GO" id="GO:0004364">
    <property type="term" value="F:glutathione transferase activity"/>
    <property type="evidence" value="ECO:0007669"/>
    <property type="project" value="UniProtKB-EC"/>
</dbReference>
<accession>A0A4S4N115</accession>
<feature type="domain" description="GST C-terminal" evidence="6">
    <location>
        <begin position="88"/>
        <end position="210"/>
    </location>
</feature>
<comment type="catalytic activity">
    <reaction evidence="3">
        <text>RX + glutathione = an S-substituted glutathione + a halide anion + H(+)</text>
        <dbReference type="Rhea" id="RHEA:16437"/>
        <dbReference type="ChEBI" id="CHEBI:15378"/>
        <dbReference type="ChEBI" id="CHEBI:16042"/>
        <dbReference type="ChEBI" id="CHEBI:17792"/>
        <dbReference type="ChEBI" id="CHEBI:57925"/>
        <dbReference type="ChEBI" id="CHEBI:90779"/>
        <dbReference type="EC" id="2.5.1.18"/>
    </reaction>
</comment>
<dbReference type="OrthoDB" id="249703at2759"/>
<proteinExistence type="inferred from homology"/>
<dbReference type="GO" id="GO:0006749">
    <property type="term" value="P:glutathione metabolic process"/>
    <property type="evidence" value="ECO:0007669"/>
    <property type="project" value="TreeGrafter"/>
</dbReference>
<dbReference type="AlphaFoldDB" id="A0A4S4N115"/>
<name>A0A4S4N115_9APHY</name>
<dbReference type="GO" id="GO:0043295">
    <property type="term" value="F:glutathione binding"/>
    <property type="evidence" value="ECO:0007669"/>
    <property type="project" value="TreeGrafter"/>
</dbReference>
<evidence type="ECO:0000256" key="3">
    <source>
        <dbReference type="ARBA" id="ARBA00047960"/>
    </source>
</evidence>
<dbReference type="PANTHER" id="PTHR43900:SF3">
    <property type="entry name" value="GLUTATHIONE S-TRANSFERASE RHO"/>
    <property type="match status" value="1"/>
</dbReference>
<evidence type="ECO:0000259" key="5">
    <source>
        <dbReference type="PROSITE" id="PS50404"/>
    </source>
</evidence>
<evidence type="ECO:0000256" key="4">
    <source>
        <dbReference type="RuleBase" id="RU003494"/>
    </source>
</evidence>
<evidence type="ECO:0000313" key="7">
    <source>
        <dbReference type="EMBL" id="THH32572.1"/>
    </source>
</evidence>
<dbReference type="InterPro" id="IPR036282">
    <property type="entry name" value="Glutathione-S-Trfase_C_sf"/>
</dbReference>
<sequence>MPIQLAGTFLSPHFQIALTVAHEVNLPVSILPVDFTKGEHHLPQNLAHQPFGYVPYLLDGDFSLYESRAIARYFALLQKSALVPDGSDVKKVAKFEQAASTELTNWAPFVFAVALDTVWAPSVFDDASKAKHLADLNKKLDVFEGILGKQKYVAGDEISLIDFFYIPFAYTVIELGKVNIFDPATRPNLARWWKDVSARPSWLAVKAQSA</sequence>
<dbReference type="EC" id="2.5.1.18" evidence="1"/>
<dbReference type="PANTHER" id="PTHR43900">
    <property type="entry name" value="GLUTATHIONE S-TRANSFERASE RHO"/>
    <property type="match status" value="1"/>
</dbReference>
<dbReference type="SFLD" id="SFLDS00019">
    <property type="entry name" value="Glutathione_Transferase_(cytos"/>
    <property type="match status" value="1"/>
</dbReference>
<organism evidence="7 8">
    <name type="scientific">Antrodiella citrinella</name>
    <dbReference type="NCBI Taxonomy" id="2447956"/>
    <lineage>
        <taxon>Eukaryota</taxon>
        <taxon>Fungi</taxon>
        <taxon>Dikarya</taxon>
        <taxon>Basidiomycota</taxon>
        <taxon>Agaricomycotina</taxon>
        <taxon>Agaricomycetes</taxon>
        <taxon>Polyporales</taxon>
        <taxon>Steccherinaceae</taxon>
        <taxon>Antrodiella</taxon>
    </lineage>
</organism>
<gene>
    <name evidence="7" type="ORF">EUX98_g1623</name>
</gene>
<dbReference type="SUPFAM" id="SSF47616">
    <property type="entry name" value="GST C-terminal domain-like"/>
    <property type="match status" value="1"/>
</dbReference>
<dbReference type="InterPro" id="IPR040079">
    <property type="entry name" value="Glutathione_S-Trfase"/>
</dbReference>
<dbReference type="InterPro" id="IPR010987">
    <property type="entry name" value="Glutathione-S-Trfase_C-like"/>
</dbReference>
<dbReference type="InterPro" id="IPR036249">
    <property type="entry name" value="Thioredoxin-like_sf"/>
</dbReference>
<keyword evidence="2" id="KW-0808">Transferase</keyword>
<dbReference type="GO" id="GO:0005737">
    <property type="term" value="C:cytoplasm"/>
    <property type="evidence" value="ECO:0007669"/>
    <property type="project" value="TreeGrafter"/>
</dbReference>
<dbReference type="SUPFAM" id="SSF52833">
    <property type="entry name" value="Thioredoxin-like"/>
    <property type="match status" value="1"/>
</dbReference>
<dbReference type="Pfam" id="PF02798">
    <property type="entry name" value="GST_N"/>
    <property type="match status" value="1"/>
</dbReference>
<evidence type="ECO:0000259" key="6">
    <source>
        <dbReference type="PROSITE" id="PS50405"/>
    </source>
</evidence>
<dbReference type="InterPro" id="IPR004045">
    <property type="entry name" value="Glutathione_S-Trfase_N"/>
</dbReference>